<evidence type="ECO:0000313" key="2">
    <source>
        <dbReference type="EMBL" id="GAI28981.1"/>
    </source>
</evidence>
<reference evidence="2" key="1">
    <citation type="journal article" date="2014" name="Front. Microbiol.">
        <title>High frequency of phylogenetically diverse reductive dehalogenase-homologous genes in deep subseafloor sedimentary metagenomes.</title>
        <authorList>
            <person name="Kawai M."/>
            <person name="Futagami T."/>
            <person name="Toyoda A."/>
            <person name="Takaki Y."/>
            <person name="Nishi S."/>
            <person name="Hori S."/>
            <person name="Arai W."/>
            <person name="Tsubouchi T."/>
            <person name="Morono Y."/>
            <person name="Uchiyama I."/>
            <person name="Ito T."/>
            <person name="Fujiyama A."/>
            <person name="Inagaki F."/>
            <person name="Takami H."/>
        </authorList>
    </citation>
    <scope>NUCLEOTIDE SEQUENCE</scope>
    <source>
        <strain evidence="2">Expedition CK06-06</strain>
    </source>
</reference>
<accession>X1NFL5</accession>
<dbReference type="Pfam" id="PF04015">
    <property type="entry name" value="DUF362"/>
    <property type="match status" value="1"/>
</dbReference>
<gene>
    <name evidence="2" type="ORF">S06H3_38139</name>
</gene>
<protein>
    <recommendedName>
        <fullName evidence="1">DUF362 domain-containing protein</fullName>
    </recommendedName>
</protein>
<evidence type="ECO:0000259" key="1">
    <source>
        <dbReference type="Pfam" id="PF04015"/>
    </source>
</evidence>
<organism evidence="2">
    <name type="scientific">marine sediment metagenome</name>
    <dbReference type="NCBI Taxonomy" id="412755"/>
    <lineage>
        <taxon>unclassified sequences</taxon>
        <taxon>metagenomes</taxon>
        <taxon>ecological metagenomes</taxon>
    </lineage>
</organism>
<comment type="caution">
    <text evidence="2">The sequence shown here is derived from an EMBL/GenBank/DDBJ whole genome shotgun (WGS) entry which is preliminary data.</text>
</comment>
<feature type="domain" description="DUF362" evidence="1">
    <location>
        <begin position="43"/>
        <end position="105"/>
    </location>
</feature>
<dbReference type="AlphaFoldDB" id="X1NFL5"/>
<feature type="non-terminal residue" evidence="2">
    <location>
        <position position="105"/>
    </location>
</feature>
<dbReference type="InterPro" id="IPR007160">
    <property type="entry name" value="DUF362"/>
</dbReference>
<sequence length="105" mass="11292">MGSKVAIQHVRTYGKKEIERGLENLLADLGGLETLVPSTTRKVLIKPNLVYPMSWDTGVTVNLSLVAKLAQMIRETGVEVIIGEGAGLGISSQDTFEKIGVQKLA</sequence>
<proteinExistence type="predicted"/>
<dbReference type="EMBL" id="BARV01023224">
    <property type="protein sequence ID" value="GAI28981.1"/>
    <property type="molecule type" value="Genomic_DNA"/>
</dbReference>
<name>X1NFL5_9ZZZZ</name>